<evidence type="ECO:0000313" key="6">
    <source>
        <dbReference type="Proteomes" id="UP000189661"/>
    </source>
</evidence>
<sequence length="223" mass="25857">MIKVVIFDLDGTLLDRDSSLLAFVDEQYNRLDEHVKHVPKAFFSNRFIELDAKGYVWKDRVYQQLIEELEIEGITWQTLLEDYVTNFNKHCVPFPNLTVVLKNLAKQSLRLGMITNGRGQFQLDNILSLKIREYFEELLISEWEGMAKPNPAIFYKALARFGVSPNEAVYIGDHPKNDIQAAKAIGMKTIWKKSQHWSCLEADGEIDHLQEISEVVRRLNTEN</sequence>
<dbReference type="InterPro" id="IPR036412">
    <property type="entry name" value="HAD-like_sf"/>
</dbReference>
<dbReference type="PRINTS" id="PR00413">
    <property type="entry name" value="HADHALOGNASE"/>
</dbReference>
<dbReference type="InterPro" id="IPR006439">
    <property type="entry name" value="HAD-SF_hydro_IA"/>
</dbReference>
<dbReference type="SUPFAM" id="SSF56784">
    <property type="entry name" value="HAD-like"/>
    <property type="match status" value="1"/>
</dbReference>
<dbReference type="Pfam" id="PF13419">
    <property type="entry name" value="HAD_2"/>
    <property type="match status" value="1"/>
</dbReference>
<dbReference type="Proteomes" id="UP000189661">
    <property type="component" value="Chromosome"/>
</dbReference>
<dbReference type="Gene3D" id="1.10.150.520">
    <property type="match status" value="1"/>
</dbReference>
<dbReference type="PANTHER" id="PTHR46470:SF2">
    <property type="entry name" value="GLYCERALDEHYDE 3-PHOSPHATE PHOSPHATASE"/>
    <property type="match status" value="1"/>
</dbReference>
<protein>
    <submittedName>
        <fullName evidence="5">L-2-haloalkanoic acid dehalogenase</fullName>
    </submittedName>
</protein>
<evidence type="ECO:0000313" key="5">
    <source>
        <dbReference type="EMBL" id="AQU78010.1"/>
    </source>
</evidence>
<evidence type="ECO:0000256" key="2">
    <source>
        <dbReference type="ARBA" id="ARBA00022723"/>
    </source>
</evidence>
<dbReference type="EMBL" id="CP019401">
    <property type="protein sequence ID" value="AQU78010.1"/>
    <property type="molecule type" value="Genomic_DNA"/>
</dbReference>
<accession>A0ABM6INH3</accession>
<dbReference type="InterPro" id="IPR051400">
    <property type="entry name" value="HAD-like_hydrolase"/>
</dbReference>
<keyword evidence="2" id="KW-0479">Metal-binding</keyword>
<dbReference type="RefSeq" id="WP_078080059.1">
    <property type="nucleotide sequence ID" value="NZ_CP019401.1"/>
</dbReference>
<dbReference type="InterPro" id="IPR023214">
    <property type="entry name" value="HAD_sf"/>
</dbReference>
<dbReference type="SFLD" id="SFLDG01135">
    <property type="entry name" value="C1.5.6:_HAD__Beta-PGM__Phospha"/>
    <property type="match status" value="1"/>
</dbReference>
<comment type="cofactor">
    <cofactor evidence="1">
        <name>Mg(2+)</name>
        <dbReference type="ChEBI" id="CHEBI:18420"/>
    </cofactor>
</comment>
<evidence type="ECO:0000256" key="4">
    <source>
        <dbReference type="ARBA" id="ARBA00022842"/>
    </source>
</evidence>
<keyword evidence="4" id="KW-0460">Magnesium</keyword>
<keyword evidence="3" id="KW-0378">Hydrolase</keyword>
<reference evidence="5 6" key="1">
    <citation type="submission" date="2017-01" db="EMBL/GenBank/DDBJ databases">
        <title>Planococcus faecalis genome complete sequence.</title>
        <authorList>
            <person name="Lee P.C."/>
        </authorList>
    </citation>
    <scope>NUCLEOTIDE SEQUENCE [LARGE SCALE GENOMIC DNA]</scope>
    <source>
        <strain evidence="5 6">AJ003</strain>
    </source>
</reference>
<dbReference type="Gene3D" id="3.40.50.1000">
    <property type="entry name" value="HAD superfamily/HAD-like"/>
    <property type="match status" value="1"/>
</dbReference>
<dbReference type="NCBIfam" id="TIGR01549">
    <property type="entry name" value="HAD-SF-IA-v1"/>
    <property type="match status" value="1"/>
</dbReference>
<keyword evidence="6" id="KW-1185">Reference proteome</keyword>
<dbReference type="SFLD" id="SFLDS00003">
    <property type="entry name" value="Haloacid_Dehalogenase"/>
    <property type="match status" value="1"/>
</dbReference>
<gene>
    <name evidence="5" type="ORF">AJGP001_01235</name>
</gene>
<name>A0ABM6INH3_9BACL</name>
<dbReference type="SFLD" id="SFLDG01129">
    <property type="entry name" value="C1.5:_HAD__Beta-PGM__Phosphata"/>
    <property type="match status" value="1"/>
</dbReference>
<organism evidence="5 6">
    <name type="scientific">Planococcus faecalis</name>
    <dbReference type="NCBI Taxonomy" id="1598147"/>
    <lineage>
        <taxon>Bacteria</taxon>
        <taxon>Bacillati</taxon>
        <taxon>Bacillota</taxon>
        <taxon>Bacilli</taxon>
        <taxon>Bacillales</taxon>
        <taxon>Caryophanaceae</taxon>
        <taxon>Planococcus</taxon>
    </lineage>
</organism>
<dbReference type="PANTHER" id="PTHR46470">
    <property type="entry name" value="N-ACYLNEURAMINATE-9-PHOSPHATASE"/>
    <property type="match status" value="1"/>
</dbReference>
<proteinExistence type="predicted"/>
<evidence type="ECO:0000256" key="1">
    <source>
        <dbReference type="ARBA" id="ARBA00001946"/>
    </source>
</evidence>
<evidence type="ECO:0000256" key="3">
    <source>
        <dbReference type="ARBA" id="ARBA00022801"/>
    </source>
</evidence>
<dbReference type="InterPro" id="IPR041492">
    <property type="entry name" value="HAD_2"/>
</dbReference>
<dbReference type="NCBIfam" id="TIGR01509">
    <property type="entry name" value="HAD-SF-IA-v3"/>
    <property type="match status" value="1"/>
</dbReference>